<dbReference type="InterPro" id="IPR019734">
    <property type="entry name" value="TPR_rpt"/>
</dbReference>
<dbReference type="AlphaFoldDB" id="A0A0C3AI20"/>
<evidence type="ECO:0000313" key="2">
    <source>
        <dbReference type="EMBL" id="KIM24295.1"/>
    </source>
</evidence>
<dbReference type="EMBL" id="KN824325">
    <property type="protein sequence ID" value="KIM24295.1"/>
    <property type="molecule type" value="Genomic_DNA"/>
</dbReference>
<evidence type="ECO:0008006" key="4">
    <source>
        <dbReference type="Google" id="ProtNLM"/>
    </source>
</evidence>
<dbReference type="STRING" id="933852.A0A0C3AI20"/>
<organism evidence="2 3">
    <name type="scientific">Serendipita vermifera MAFF 305830</name>
    <dbReference type="NCBI Taxonomy" id="933852"/>
    <lineage>
        <taxon>Eukaryota</taxon>
        <taxon>Fungi</taxon>
        <taxon>Dikarya</taxon>
        <taxon>Basidiomycota</taxon>
        <taxon>Agaricomycotina</taxon>
        <taxon>Agaricomycetes</taxon>
        <taxon>Sebacinales</taxon>
        <taxon>Serendipitaceae</taxon>
        <taxon>Serendipita</taxon>
    </lineage>
</organism>
<dbReference type="HOGENOM" id="CLU_000288_125_8_1"/>
<dbReference type="InterPro" id="IPR011990">
    <property type="entry name" value="TPR-like_helical_dom_sf"/>
</dbReference>
<dbReference type="Gene3D" id="3.40.50.300">
    <property type="entry name" value="P-loop containing nucleotide triphosphate hydrolases"/>
    <property type="match status" value="1"/>
</dbReference>
<dbReference type="SUPFAM" id="SSF52540">
    <property type="entry name" value="P-loop containing nucleoside triphosphate hydrolases"/>
    <property type="match status" value="1"/>
</dbReference>
<dbReference type="Gene3D" id="1.25.40.10">
    <property type="entry name" value="Tetratricopeptide repeat domain"/>
    <property type="match status" value="2"/>
</dbReference>
<accession>A0A0C3AI20</accession>
<name>A0A0C3AI20_SERVB</name>
<dbReference type="PANTHER" id="PTHR46082:SF11">
    <property type="entry name" value="AAA+ ATPASE DOMAIN-CONTAINING PROTEIN-RELATED"/>
    <property type="match status" value="1"/>
</dbReference>
<dbReference type="Proteomes" id="UP000054097">
    <property type="component" value="Unassembled WGS sequence"/>
</dbReference>
<feature type="region of interest" description="Disordered" evidence="1">
    <location>
        <begin position="705"/>
        <end position="725"/>
    </location>
</feature>
<proteinExistence type="predicted"/>
<dbReference type="SUPFAM" id="SSF48452">
    <property type="entry name" value="TPR-like"/>
    <property type="match status" value="2"/>
</dbReference>
<dbReference type="OrthoDB" id="771227at2759"/>
<dbReference type="InterPro" id="IPR053137">
    <property type="entry name" value="NLR-like"/>
</dbReference>
<reference evidence="2 3" key="1">
    <citation type="submission" date="2014-04" db="EMBL/GenBank/DDBJ databases">
        <authorList>
            <consortium name="DOE Joint Genome Institute"/>
            <person name="Kuo A."/>
            <person name="Zuccaro A."/>
            <person name="Kohler A."/>
            <person name="Nagy L.G."/>
            <person name="Floudas D."/>
            <person name="Copeland A."/>
            <person name="Barry K.W."/>
            <person name="Cichocki N."/>
            <person name="Veneault-Fourrey C."/>
            <person name="LaButti K."/>
            <person name="Lindquist E.A."/>
            <person name="Lipzen A."/>
            <person name="Lundell T."/>
            <person name="Morin E."/>
            <person name="Murat C."/>
            <person name="Sun H."/>
            <person name="Tunlid A."/>
            <person name="Henrissat B."/>
            <person name="Grigoriev I.V."/>
            <person name="Hibbett D.S."/>
            <person name="Martin F."/>
            <person name="Nordberg H.P."/>
            <person name="Cantor M.N."/>
            <person name="Hua S.X."/>
        </authorList>
    </citation>
    <scope>NUCLEOTIDE SEQUENCE [LARGE SCALE GENOMIC DNA]</scope>
    <source>
        <strain evidence="2 3">MAFF 305830</strain>
    </source>
</reference>
<dbReference type="PANTHER" id="PTHR46082">
    <property type="entry name" value="ATP/GTP-BINDING PROTEIN-RELATED"/>
    <property type="match status" value="1"/>
</dbReference>
<keyword evidence="3" id="KW-1185">Reference proteome</keyword>
<dbReference type="InterPro" id="IPR027417">
    <property type="entry name" value="P-loop_NTPase"/>
</dbReference>
<gene>
    <name evidence="2" type="ORF">M408DRAFT_234199</name>
</gene>
<sequence>MWKDANYFEIHAGTPIPVSYLPQYESTLLISSRFKSHAFIDGSSETRIRTDIIRHVRSLQFHNSQMTFEDCLHFLAHTSSSRPHLLLYDNVDDPGIDLISLLPHGNGCAIMITSRNRAVGNLCPDAHLGLDVMSMDESVELLLGIKSKSLSPIDPAFEEARAIADALGCLPIALTQASSYMYETGCTRRAYLERLTRSQQKLMAQPVRYKPEMRYLSTYAAFDASFERLSIRAQRFLQLISFFHWSKFPLELIKIAAEHDFSEYEQMYLEHGDDFYIGKTTLEEIFIHEDSDWNVINLDEIMISLQNYSLVTPVPGINTDLLQIHPLVHAWAHSIITPDDCRRYQLAAIVLLALGARNEHTASAQYLSNHVLHFSHLWDQLHINEAEAFGRTLNGAGLFESALQLRERVVMELRQQMGTSGINIHDSLWSLAHTYCNLGRYAEAEMLQVEVVKMLKDILGELHPETIRASSNLVLTYRGLGRLNDASILQAEVLRLSQEVHGEDHLDTISASNNLAECYRGLGRLTEAEILQVEVLKMRQQVQGEHHPDTISASNNLAETLRALKKLEDAEVLQKEVLRLRKEVQGESHPDTIRASSNLALTYRDLGRLVEAEALQEDVVRLRTQVMGEQHPKTAKAMLNLAGTCEMLQKYAAALDLVTAAEEIIAKALGETHPQYRRCQRIKSRIQVLVSDSYRGTLDIRFPNTSKPSPLYSPEPISGQYKPPNLFKRLRNRLPQ</sequence>
<reference evidence="3" key="2">
    <citation type="submission" date="2015-01" db="EMBL/GenBank/DDBJ databases">
        <title>Evolutionary Origins and Diversification of the Mycorrhizal Mutualists.</title>
        <authorList>
            <consortium name="DOE Joint Genome Institute"/>
            <consortium name="Mycorrhizal Genomics Consortium"/>
            <person name="Kohler A."/>
            <person name="Kuo A."/>
            <person name="Nagy L.G."/>
            <person name="Floudas D."/>
            <person name="Copeland A."/>
            <person name="Barry K.W."/>
            <person name="Cichocki N."/>
            <person name="Veneault-Fourrey C."/>
            <person name="LaButti K."/>
            <person name="Lindquist E.A."/>
            <person name="Lipzen A."/>
            <person name="Lundell T."/>
            <person name="Morin E."/>
            <person name="Murat C."/>
            <person name="Riley R."/>
            <person name="Ohm R."/>
            <person name="Sun H."/>
            <person name="Tunlid A."/>
            <person name="Henrissat B."/>
            <person name="Grigoriev I.V."/>
            <person name="Hibbett D.S."/>
            <person name="Martin F."/>
        </authorList>
    </citation>
    <scope>NUCLEOTIDE SEQUENCE [LARGE SCALE GENOMIC DNA]</scope>
    <source>
        <strain evidence="3">MAFF 305830</strain>
    </source>
</reference>
<evidence type="ECO:0000313" key="3">
    <source>
        <dbReference type="Proteomes" id="UP000054097"/>
    </source>
</evidence>
<dbReference type="Pfam" id="PF13424">
    <property type="entry name" value="TPR_12"/>
    <property type="match status" value="3"/>
</dbReference>
<dbReference type="SMART" id="SM00028">
    <property type="entry name" value="TPR"/>
    <property type="match status" value="5"/>
</dbReference>
<protein>
    <recommendedName>
        <fullName evidence="4">NB-ARC domain-containing protein</fullName>
    </recommendedName>
</protein>
<evidence type="ECO:0000256" key="1">
    <source>
        <dbReference type="SAM" id="MobiDB-lite"/>
    </source>
</evidence>